<sequence length="401" mass="45757">MRTHANRNWILLLAVVLFGSANLLAQDDYRPQPGEFPAPEEAKSYRGELVFVDHVNRRGSLRLHVDDHFREGRLHHFAMLPYGEIWYHGAPADLRDIPLGTILYGRFYLPPDPKTSAVPQSNGKDVTVPVENHAILLEDGPSLCLREGKSWTLKQMELKENEGTLTASLTREDGGEGLGGEHELTIDRSTRVWRGKEQLGIEDLIAEDIWPASGKKPLNDQSVQLALGWHPRYLYQQFHVADIWLDEDALDVAAERQRQRHMRHIRTRWMPARVDTIDYGQFGEATITATLFGGMAEELYGDFKPNVSGKMAASEDTLRTWWPDHDGMDGRIVAVNRVDENPPVGSSGIQIEFNVPLILEGFRPGRIVRVRPHNWPNVKPPVEERIRSFEERWPSPDIFKY</sequence>
<dbReference type="eggNOG" id="ENOG502ZB61">
    <property type="taxonomic scope" value="Bacteria"/>
</dbReference>
<feature type="chain" id="PRO_5003258791" evidence="1">
    <location>
        <begin position="26"/>
        <end position="401"/>
    </location>
</feature>
<protein>
    <submittedName>
        <fullName evidence="2">Uncharacterized protein</fullName>
    </submittedName>
</protein>
<evidence type="ECO:0000313" key="2">
    <source>
        <dbReference type="EMBL" id="ADY58048.1"/>
    </source>
</evidence>
<organism evidence="2 3">
    <name type="scientific">Rubinisphaera brasiliensis (strain ATCC 49424 / DSM 5305 / JCM 21570 / IAM 15109 / NBRC 103401 / IFAM 1448)</name>
    <name type="common">Planctomyces brasiliensis</name>
    <dbReference type="NCBI Taxonomy" id="756272"/>
    <lineage>
        <taxon>Bacteria</taxon>
        <taxon>Pseudomonadati</taxon>
        <taxon>Planctomycetota</taxon>
        <taxon>Planctomycetia</taxon>
        <taxon>Planctomycetales</taxon>
        <taxon>Planctomycetaceae</taxon>
        <taxon>Rubinisphaera</taxon>
    </lineage>
</organism>
<dbReference type="EMBL" id="CP002546">
    <property type="protein sequence ID" value="ADY58048.1"/>
    <property type="molecule type" value="Genomic_DNA"/>
</dbReference>
<feature type="signal peptide" evidence="1">
    <location>
        <begin position="1"/>
        <end position="25"/>
    </location>
</feature>
<dbReference type="KEGG" id="pbs:Plabr_0421"/>
<evidence type="ECO:0000256" key="1">
    <source>
        <dbReference type="SAM" id="SignalP"/>
    </source>
</evidence>
<reference evidence="3" key="1">
    <citation type="submission" date="2011-02" db="EMBL/GenBank/DDBJ databases">
        <title>The complete genome of Planctomyces brasiliensis DSM 5305.</title>
        <authorList>
            <person name="Lucas S."/>
            <person name="Copeland A."/>
            <person name="Lapidus A."/>
            <person name="Bruce D."/>
            <person name="Goodwin L."/>
            <person name="Pitluck S."/>
            <person name="Kyrpides N."/>
            <person name="Mavromatis K."/>
            <person name="Pagani I."/>
            <person name="Ivanova N."/>
            <person name="Ovchinnikova G."/>
            <person name="Lu M."/>
            <person name="Detter J.C."/>
            <person name="Han C."/>
            <person name="Land M."/>
            <person name="Hauser L."/>
            <person name="Markowitz V."/>
            <person name="Cheng J.-F."/>
            <person name="Hugenholtz P."/>
            <person name="Woyke T."/>
            <person name="Wu D."/>
            <person name="Tindall B."/>
            <person name="Pomrenke H.G."/>
            <person name="Brambilla E."/>
            <person name="Klenk H.-P."/>
            <person name="Eisen J.A."/>
        </authorList>
    </citation>
    <scope>NUCLEOTIDE SEQUENCE [LARGE SCALE GENOMIC DNA]</scope>
    <source>
        <strain evidence="3">ATCC 49424 / DSM 5305 / JCM 21570 / IAM 15109 / NBRC 103401 / IFAM 1448</strain>
    </source>
</reference>
<dbReference type="AlphaFoldDB" id="F0SRI7"/>
<gene>
    <name evidence="2" type="ordered locus">Plabr_0421</name>
</gene>
<dbReference type="STRING" id="756272.Plabr_0421"/>
<dbReference type="HOGENOM" id="CLU_670258_0_0_0"/>
<keyword evidence="3" id="KW-1185">Reference proteome</keyword>
<accession>F0SRI7</accession>
<dbReference type="Proteomes" id="UP000006860">
    <property type="component" value="Chromosome"/>
</dbReference>
<dbReference type="OrthoDB" id="247927at2"/>
<dbReference type="RefSeq" id="WP_013626792.1">
    <property type="nucleotide sequence ID" value="NC_015174.1"/>
</dbReference>
<name>F0SRI7_RUBBR</name>
<evidence type="ECO:0000313" key="3">
    <source>
        <dbReference type="Proteomes" id="UP000006860"/>
    </source>
</evidence>
<keyword evidence="1" id="KW-0732">Signal</keyword>
<proteinExistence type="predicted"/>